<comment type="similarity">
    <text evidence="3 12">Belongs to the glycosyl hydrolase 38 family.</text>
</comment>
<keyword evidence="5 13" id="KW-0732">Signal</keyword>
<dbReference type="SMART" id="SM00872">
    <property type="entry name" value="Alpha-mann_mid"/>
    <property type="match status" value="1"/>
</dbReference>
<dbReference type="SUPFAM" id="SSF74650">
    <property type="entry name" value="Galactose mutarotase-like"/>
    <property type="match status" value="1"/>
</dbReference>
<organism evidence="15 16">
    <name type="scientific">Pongo abelii</name>
    <name type="common">Sumatran orangutan</name>
    <name type="synonym">Pongo pygmaeus abelii</name>
    <dbReference type="NCBI Taxonomy" id="9601"/>
    <lineage>
        <taxon>Eukaryota</taxon>
        <taxon>Metazoa</taxon>
        <taxon>Chordata</taxon>
        <taxon>Craniata</taxon>
        <taxon>Vertebrata</taxon>
        <taxon>Euteleostomi</taxon>
        <taxon>Mammalia</taxon>
        <taxon>Eutheria</taxon>
        <taxon>Euarchontoglires</taxon>
        <taxon>Primates</taxon>
        <taxon>Haplorrhini</taxon>
        <taxon>Catarrhini</taxon>
        <taxon>Hominidae</taxon>
        <taxon>Pongo</taxon>
    </lineage>
</organism>
<evidence type="ECO:0000259" key="14">
    <source>
        <dbReference type="SMART" id="SM00872"/>
    </source>
</evidence>
<dbReference type="Gene3D" id="3.20.110.10">
    <property type="entry name" value="Glycoside hydrolase 38, N terminal domain"/>
    <property type="match status" value="1"/>
</dbReference>
<keyword evidence="11 12" id="KW-0326">Glycosidase</keyword>
<dbReference type="InterPro" id="IPR011330">
    <property type="entry name" value="Glyco_hydro/deAcase_b/a-brl"/>
</dbReference>
<dbReference type="FunFam" id="2.60.40.1360:FF:000002">
    <property type="entry name" value="Alpha-mannosidase"/>
    <property type="match status" value="1"/>
</dbReference>
<comment type="subcellular location">
    <subcellularLocation>
        <location evidence="2">Lysosome</location>
    </subcellularLocation>
</comment>
<keyword evidence="6 12" id="KW-0378">Hydrolase</keyword>
<evidence type="ECO:0000256" key="1">
    <source>
        <dbReference type="ARBA" id="ARBA00000365"/>
    </source>
</evidence>
<comment type="catalytic activity">
    <reaction evidence="1">
        <text>Hydrolysis of terminal, non-reducing alpha-D-mannose residues in alpha-D-mannosides.</text>
        <dbReference type="EC" id="3.2.1.24"/>
    </reaction>
</comment>
<dbReference type="GO" id="GO:0046872">
    <property type="term" value="F:metal ion binding"/>
    <property type="evidence" value="ECO:0007669"/>
    <property type="project" value="UniProtKB-KW"/>
</dbReference>
<dbReference type="Pfam" id="PF17677">
    <property type="entry name" value="Glyco_hydro38C2"/>
    <property type="match status" value="1"/>
</dbReference>
<evidence type="ECO:0000256" key="7">
    <source>
        <dbReference type="ARBA" id="ARBA00022833"/>
    </source>
</evidence>
<dbReference type="Pfam" id="PF21260">
    <property type="entry name" value="Laman-like_dom"/>
    <property type="match status" value="1"/>
</dbReference>
<keyword evidence="10" id="KW-0458">Lysosome</keyword>
<reference evidence="15" key="2">
    <citation type="submission" date="2025-08" db="UniProtKB">
        <authorList>
            <consortium name="Ensembl"/>
        </authorList>
    </citation>
    <scope>IDENTIFICATION</scope>
</reference>
<evidence type="ECO:0000256" key="12">
    <source>
        <dbReference type="RuleBase" id="RU361199"/>
    </source>
</evidence>
<dbReference type="InterPro" id="IPR041147">
    <property type="entry name" value="GH38_C"/>
</dbReference>
<dbReference type="FunFam" id="1.20.1270.50:FF:000002">
    <property type="entry name" value="Alpha-mannosidase"/>
    <property type="match status" value="1"/>
</dbReference>
<dbReference type="FunFam" id="1.20.1270.50:FF:000003">
    <property type="entry name" value="Alpha-mannosidase"/>
    <property type="match status" value="1"/>
</dbReference>
<dbReference type="CDD" id="cd10810">
    <property type="entry name" value="GH38N_AMII_LAM_like"/>
    <property type="match status" value="1"/>
</dbReference>
<dbReference type="SUPFAM" id="SSF88713">
    <property type="entry name" value="Glycoside hydrolase/deacetylase"/>
    <property type="match status" value="1"/>
</dbReference>
<comment type="cofactor">
    <cofactor evidence="12">
        <name>Zn(2+)</name>
        <dbReference type="ChEBI" id="CHEBI:29105"/>
    </cofactor>
    <text evidence="12">Binds 1 zinc ion per subunit.</text>
</comment>
<dbReference type="InterPro" id="IPR028995">
    <property type="entry name" value="Glyco_hydro_57/38_cen_sf"/>
</dbReference>
<dbReference type="Proteomes" id="UP000001595">
    <property type="component" value="Chromosome 19"/>
</dbReference>
<dbReference type="Pfam" id="PF09261">
    <property type="entry name" value="Alpha-mann_mid"/>
    <property type="match status" value="1"/>
</dbReference>
<dbReference type="Pfam" id="PF01074">
    <property type="entry name" value="Glyco_hydro_38N"/>
    <property type="match status" value="1"/>
</dbReference>
<evidence type="ECO:0000256" key="13">
    <source>
        <dbReference type="SAM" id="SignalP"/>
    </source>
</evidence>
<gene>
    <name evidence="15" type="primary">MAN2B1</name>
</gene>
<keyword evidence="4 12" id="KW-0479">Metal-binding</keyword>
<dbReference type="PANTHER" id="PTHR11607:SF3">
    <property type="entry name" value="LYSOSOMAL ALPHA-MANNOSIDASE"/>
    <property type="match status" value="1"/>
</dbReference>
<keyword evidence="7 12" id="KW-0862">Zinc</keyword>
<sequence length="940" mass="105461">MGAYARASGVCARGCLDAAGPWTMSRALRPPLPPLCFFLLLLLAAPGARAGGYETCPTVQPNMLNVHLVPHTHDDVGWLKTVDQYFYGIKNDIQHAGVQYILDSVISALLADPTRRFIYVEIAFFSRWWHQQTNATQEVVRDLVRQGRLEFANGGWVMNDEAATHYGAIVDQMTLGLHFLEDTFGNDGRPRVAWHIDPFGHSREQASLFAQMGFDGFFFGRLDYQDKWVRMQKLEMEHVWRASASLKPPTADLFTGVLPNGYNPPRNLCWDVLCDDQPVVEDPHSPEYNAKELVDYFLNVATAQGRYYRTNHIVMTMGSDFQYENANMWFKNLDKLIRLVNAQQAKGSGVHVLYSTPACYLWELNKANLTWSVKHDDFFPYADGPHQFWTGYFSSRPALKRYERLSYNFLQVCNQLEALVGLAANVGPYGSGDSAPLNEAMAVLQHHDAISGTSRQHVANDYARQLAAGWGPCEVLLSNALARLRGFKDHFIFCRQLNISICPLTQTAARFQVIVYNPLGRKVNWMVRLPVSEGVFVVKDPNGRTVPSDVVIFPSSDSQAHPPELLFSASLPALGFSTYSVAQVPRWKPQAHAPQPIPRTSWSPALTIENETPLVQEVHQNFSAWCSQVVRLYPGQRHLELEWSVGPIPVGDTWGKEVISRFDTPLETKGRFYTDSNGREILERRQDYRPTWKLNQTEPVAGNYYPVNTRIYITDGNMQLTVLTDRSQGGSSLRDGSLELMVHRRLLKDDGRGVSEPLMENGSGAWVRGRHLVLLDTAQAAAAGHRLLAEQEVLAPQVVLAPDGGAAYNLGAPPRTQFSGLRRDLPPSVHLLTLASWGPEMVLLRLEHQFAVGEDSGRNLSAPVTLNLRDLFSTFTITRLQETTLVANQLREAASRLKWTTNTGPTPHQTPYQLDPANITLEPMEIRTFLASVQWKEVDG</sequence>
<dbReference type="FunFam" id="2.70.98.30:FF:000003">
    <property type="entry name" value="Alpha-mannosidase"/>
    <property type="match status" value="1"/>
</dbReference>
<dbReference type="Ensembl" id="ENSPPYT00000056587.1">
    <property type="protein sequence ID" value="ENSPPYP00000027336.1"/>
    <property type="gene ID" value="ENSPPYG00000009597.3"/>
</dbReference>
<dbReference type="SUPFAM" id="SSF88688">
    <property type="entry name" value="Families 57/38 glycoside transferase middle domain"/>
    <property type="match status" value="1"/>
</dbReference>
<dbReference type="InterPro" id="IPR027291">
    <property type="entry name" value="Glyco_hydro_38_N_sf"/>
</dbReference>
<proteinExistence type="inferred from homology"/>
<reference evidence="15 16" key="1">
    <citation type="submission" date="2008-02" db="EMBL/GenBank/DDBJ databases">
        <title>A 6x draft sequence assembly of the Pongo pygmaeus abelii genome.</title>
        <authorList>
            <person name="Wilson R.K."/>
            <person name="Mardis E."/>
        </authorList>
    </citation>
    <scope>NUCLEOTIDE SEQUENCE [LARGE SCALE GENOMIC DNA]</scope>
</reference>
<dbReference type="InterPro" id="IPR000602">
    <property type="entry name" value="Glyco_hydro_38_N"/>
</dbReference>
<reference evidence="15" key="3">
    <citation type="submission" date="2025-09" db="UniProtKB">
        <authorList>
            <consortium name="Ensembl"/>
        </authorList>
    </citation>
    <scope>IDENTIFICATION</scope>
</reference>
<name>A0A8I5T4W5_PONAB</name>
<evidence type="ECO:0000256" key="5">
    <source>
        <dbReference type="ARBA" id="ARBA00022729"/>
    </source>
</evidence>
<dbReference type="FunFam" id="2.60.40.1180:FF:000016">
    <property type="entry name" value="Alpha-mannosidase"/>
    <property type="match status" value="1"/>
</dbReference>
<keyword evidence="9" id="KW-0325">Glycoprotein</keyword>
<evidence type="ECO:0000256" key="11">
    <source>
        <dbReference type="ARBA" id="ARBA00023295"/>
    </source>
</evidence>
<dbReference type="Gene3D" id="2.60.40.1180">
    <property type="entry name" value="Golgi alpha-mannosidase II"/>
    <property type="match status" value="1"/>
</dbReference>
<dbReference type="InterPro" id="IPR011013">
    <property type="entry name" value="Gal_mutarotase_sf_dom"/>
</dbReference>
<dbReference type="EC" id="3.2.1.-" evidence="12"/>
<evidence type="ECO:0000256" key="3">
    <source>
        <dbReference type="ARBA" id="ARBA00009792"/>
    </source>
</evidence>
<dbReference type="Gene3D" id="2.60.40.1360">
    <property type="match status" value="1"/>
</dbReference>
<dbReference type="Gene3D" id="1.20.1270.50">
    <property type="entry name" value="Glycoside hydrolase family 38, central domain"/>
    <property type="match status" value="2"/>
</dbReference>
<dbReference type="AlphaFoldDB" id="A0A8I5T4W5"/>
<dbReference type="InterPro" id="IPR037094">
    <property type="entry name" value="Glyco_hydro_38_cen_sf"/>
</dbReference>
<evidence type="ECO:0000313" key="16">
    <source>
        <dbReference type="Proteomes" id="UP000001595"/>
    </source>
</evidence>
<evidence type="ECO:0000256" key="10">
    <source>
        <dbReference type="ARBA" id="ARBA00023228"/>
    </source>
</evidence>
<evidence type="ECO:0000256" key="9">
    <source>
        <dbReference type="ARBA" id="ARBA00023180"/>
    </source>
</evidence>
<feature type="chain" id="PRO_5035205359" description="Alpha-mannosidase" evidence="13">
    <location>
        <begin position="51"/>
        <end position="940"/>
    </location>
</feature>
<dbReference type="GO" id="GO:0004559">
    <property type="term" value="F:alpha-mannosidase activity"/>
    <property type="evidence" value="ECO:0007669"/>
    <property type="project" value="UniProtKB-EC"/>
</dbReference>
<dbReference type="GO" id="GO:0030246">
    <property type="term" value="F:carbohydrate binding"/>
    <property type="evidence" value="ECO:0007669"/>
    <property type="project" value="InterPro"/>
</dbReference>
<feature type="domain" description="Glycoside hydrolase family 38 central" evidence="14">
    <location>
        <begin position="387"/>
        <end position="466"/>
    </location>
</feature>
<dbReference type="InterPro" id="IPR048534">
    <property type="entry name" value="Man2a1-like_dom"/>
</dbReference>
<dbReference type="InterPro" id="IPR015341">
    <property type="entry name" value="Glyco_hydro_38_cen"/>
</dbReference>
<evidence type="ECO:0000256" key="2">
    <source>
        <dbReference type="ARBA" id="ARBA00004371"/>
    </source>
</evidence>
<accession>A0A8I5T4W5</accession>
<dbReference type="InterPro" id="IPR011682">
    <property type="entry name" value="Glyco_hydro_38_C"/>
</dbReference>
<evidence type="ECO:0000313" key="15">
    <source>
        <dbReference type="Ensembl" id="ENSPPYP00000027336.1"/>
    </source>
</evidence>
<keyword evidence="16" id="KW-1185">Reference proteome</keyword>
<dbReference type="InterPro" id="IPR050843">
    <property type="entry name" value="Glycosyl_Hydrlase_38"/>
</dbReference>
<keyword evidence="8" id="KW-1015">Disulfide bond</keyword>
<dbReference type="PANTHER" id="PTHR11607">
    <property type="entry name" value="ALPHA-MANNOSIDASE"/>
    <property type="match status" value="1"/>
</dbReference>
<dbReference type="FunFam" id="3.20.110.10:FF:000001">
    <property type="entry name" value="Alpha-mannosidase"/>
    <property type="match status" value="1"/>
</dbReference>
<dbReference type="Pfam" id="PF07748">
    <property type="entry name" value="Glyco_hydro_38C"/>
    <property type="match status" value="1"/>
</dbReference>
<dbReference type="GO" id="GO:0006013">
    <property type="term" value="P:mannose metabolic process"/>
    <property type="evidence" value="ECO:0007669"/>
    <property type="project" value="InterPro"/>
</dbReference>
<feature type="signal peptide" evidence="13">
    <location>
        <begin position="1"/>
        <end position="50"/>
    </location>
</feature>
<protein>
    <recommendedName>
        <fullName evidence="12">Alpha-mannosidase</fullName>
        <ecNumber evidence="12">3.2.1.-</ecNumber>
    </recommendedName>
</protein>
<dbReference type="Gene3D" id="2.70.98.30">
    <property type="entry name" value="Golgi alpha-mannosidase II, domain 4"/>
    <property type="match status" value="1"/>
</dbReference>
<dbReference type="InterPro" id="IPR013780">
    <property type="entry name" value="Glyco_hydro_b"/>
</dbReference>
<dbReference type="GO" id="GO:0043202">
    <property type="term" value="C:lysosomal lumen"/>
    <property type="evidence" value="ECO:0007669"/>
    <property type="project" value="UniProtKB-ARBA"/>
</dbReference>
<dbReference type="GeneTree" id="ENSGT01030000234638"/>
<evidence type="ECO:0000256" key="6">
    <source>
        <dbReference type="ARBA" id="ARBA00022801"/>
    </source>
</evidence>
<evidence type="ECO:0000256" key="4">
    <source>
        <dbReference type="ARBA" id="ARBA00022723"/>
    </source>
</evidence>
<evidence type="ECO:0000256" key="8">
    <source>
        <dbReference type="ARBA" id="ARBA00023157"/>
    </source>
</evidence>